<dbReference type="InParanoid" id="A0A2K1XUK1"/>
<protein>
    <submittedName>
        <fullName evidence="1">Uncharacterized protein</fullName>
    </submittedName>
</protein>
<evidence type="ECO:0000313" key="1">
    <source>
        <dbReference type="EMBL" id="PNT04450.1"/>
    </source>
</evidence>
<name>A0A2K1XUK1_POPTR</name>
<sequence length="91" mass="10547">MFTMEGLHRMWCSCQAWKCFHQTKPLVQLPKLHFLQWLAPYNYWSGYPGNHSSYQGTATMASTIVFVFGLGIRTVPSFPSFASILDHVFWN</sequence>
<reference evidence="1 2" key="1">
    <citation type="journal article" date="2006" name="Science">
        <title>The genome of black cottonwood, Populus trichocarpa (Torr. &amp; Gray).</title>
        <authorList>
            <person name="Tuskan G.A."/>
            <person name="Difazio S."/>
            <person name="Jansson S."/>
            <person name="Bohlmann J."/>
            <person name="Grigoriev I."/>
            <person name="Hellsten U."/>
            <person name="Putnam N."/>
            <person name="Ralph S."/>
            <person name="Rombauts S."/>
            <person name="Salamov A."/>
            <person name="Schein J."/>
            <person name="Sterck L."/>
            <person name="Aerts A."/>
            <person name="Bhalerao R.R."/>
            <person name="Bhalerao R.P."/>
            <person name="Blaudez D."/>
            <person name="Boerjan W."/>
            <person name="Brun A."/>
            <person name="Brunner A."/>
            <person name="Busov V."/>
            <person name="Campbell M."/>
            <person name="Carlson J."/>
            <person name="Chalot M."/>
            <person name="Chapman J."/>
            <person name="Chen G.L."/>
            <person name="Cooper D."/>
            <person name="Coutinho P.M."/>
            <person name="Couturier J."/>
            <person name="Covert S."/>
            <person name="Cronk Q."/>
            <person name="Cunningham R."/>
            <person name="Davis J."/>
            <person name="Degroeve S."/>
            <person name="Dejardin A."/>
            <person name="Depamphilis C."/>
            <person name="Detter J."/>
            <person name="Dirks B."/>
            <person name="Dubchak I."/>
            <person name="Duplessis S."/>
            <person name="Ehlting J."/>
            <person name="Ellis B."/>
            <person name="Gendler K."/>
            <person name="Goodstein D."/>
            <person name="Gribskov M."/>
            <person name="Grimwood J."/>
            <person name="Groover A."/>
            <person name="Gunter L."/>
            <person name="Hamberger B."/>
            <person name="Heinze B."/>
            <person name="Helariutta Y."/>
            <person name="Henrissat B."/>
            <person name="Holligan D."/>
            <person name="Holt R."/>
            <person name="Huang W."/>
            <person name="Islam-Faridi N."/>
            <person name="Jones S."/>
            <person name="Jones-Rhoades M."/>
            <person name="Jorgensen R."/>
            <person name="Joshi C."/>
            <person name="Kangasjarvi J."/>
            <person name="Karlsson J."/>
            <person name="Kelleher C."/>
            <person name="Kirkpatrick R."/>
            <person name="Kirst M."/>
            <person name="Kohler A."/>
            <person name="Kalluri U."/>
            <person name="Larimer F."/>
            <person name="Leebens-Mack J."/>
            <person name="Leple J.C."/>
            <person name="Locascio P."/>
            <person name="Lou Y."/>
            <person name="Lucas S."/>
            <person name="Martin F."/>
            <person name="Montanini B."/>
            <person name="Napoli C."/>
            <person name="Nelson D.R."/>
            <person name="Nelson C."/>
            <person name="Nieminen K."/>
            <person name="Nilsson O."/>
            <person name="Pereda V."/>
            <person name="Peter G."/>
            <person name="Philippe R."/>
            <person name="Pilate G."/>
            <person name="Poliakov A."/>
            <person name="Razumovskaya J."/>
            <person name="Richardson P."/>
            <person name="Rinaldi C."/>
            <person name="Ritland K."/>
            <person name="Rouze P."/>
            <person name="Ryaboy D."/>
            <person name="Schmutz J."/>
            <person name="Schrader J."/>
            <person name="Segerman B."/>
            <person name="Shin H."/>
            <person name="Siddiqui A."/>
            <person name="Sterky F."/>
            <person name="Terry A."/>
            <person name="Tsai C.J."/>
            <person name="Uberbacher E."/>
            <person name="Unneberg P."/>
            <person name="Vahala J."/>
            <person name="Wall K."/>
            <person name="Wessler S."/>
            <person name="Yang G."/>
            <person name="Yin T."/>
            <person name="Douglas C."/>
            <person name="Marra M."/>
            <person name="Sandberg G."/>
            <person name="Van de Peer Y."/>
            <person name="Rokhsar D."/>
        </authorList>
    </citation>
    <scope>NUCLEOTIDE SEQUENCE [LARGE SCALE GENOMIC DNA]</scope>
    <source>
        <strain evidence="2">cv. Nisqually</strain>
    </source>
</reference>
<proteinExistence type="predicted"/>
<gene>
    <name evidence="1" type="ORF">POPTR_014G124000</name>
</gene>
<dbReference type="Proteomes" id="UP000006729">
    <property type="component" value="Chromosome 14"/>
</dbReference>
<dbReference type="AlphaFoldDB" id="A0A2K1XUK1"/>
<evidence type="ECO:0000313" key="2">
    <source>
        <dbReference type="Proteomes" id="UP000006729"/>
    </source>
</evidence>
<organism evidence="1 2">
    <name type="scientific">Populus trichocarpa</name>
    <name type="common">Western balsam poplar</name>
    <name type="synonym">Populus balsamifera subsp. trichocarpa</name>
    <dbReference type="NCBI Taxonomy" id="3694"/>
    <lineage>
        <taxon>Eukaryota</taxon>
        <taxon>Viridiplantae</taxon>
        <taxon>Streptophyta</taxon>
        <taxon>Embryophyta</taxon>
        <taxon>Tracheophyta</taxon>
        <taxon>Spermatophyta</taxon>
        <taxon>Magnoliopsida</taxon>
        <taxon>eudicotyledons</taxon>
        <taxon>Gunneridae</taxon>
        <taxon>Pentapetalae</taxon>
        <taxon>rosids</taxon>
        <taxon>fabids</taxon>
        <taxon>Malpighiales</taxon>
        <taxon>Salicaceae</taxon>
        <taxon>Saliceae</taxon>
        <taxon>Populus</taxon>
    </lineage>
</organism>
<keyword evidence="2" id="KW-1185">Reference proteome</keyword>
<dbReference type="EMBL" id="CM009303">
    <property type="protein sequence ID" value="PNT04450.1"/>
    <property type="molecule type" value="Genomic_DNA"/>
</dbReference>
<accession>A0A2K1XUK1</accession>